<sequence length="97" mass="11009">MFCHNGINLPPRSSMNEERFVSSSVAVFRTCVRGTFLVARDPRRTHNLFDVYCSAKPTPNLRHWAQANKPRSGRSRTDFQSHPFNRLGHPSGGQVRG</sequence>
<dbReference type="AlphaFoldDB" id="A0A4Y2WRA2"/>
<keyword evidence="3" id="KW-1185">Reference proteome</keyword>
<protein>
    <submittedName>
        <fullName evidence="2">Uncharacterized protein</fullName>
    </submittedName>
</protein>
<feature type="region of interest" description="Disordered" evidence="1">
    <location>
        <begin position="63"/>
        <end position="97"/>
    </location>
</feature>
<gene>
    <name evidence="2" type="ORF">AVEN_79103_1</name>
</gene>
<dbReference type="EMBL" id="BGPR01065134">
    <property type="protein sequence ID" value="GBO39973.1"/>
    <property type="molecule type" value="Genomic_DNA"/>
</dbReference>
<evidence type="ECO:0000256" key="1">
    <source>
        <dbReference type="SAM" id="MobiDB-lite"/>
    </source>
</evidence>
<evidence type="ECO:0000313" key="3">
    <source>
        <dbReference type="Proteomes" id="UP000499080"/>
    </source>
</evidence>
<proteinExistence type="predicted"/>
<comment type="caution">
    <text evidence="2">The sequence shown here is derived from an EMBL/GenBank/DDBJ whole genome shotgun (WGS) entry which is preliminary data.</text>
</comment>
<reference evidence="2 3" key="1">
    <citation type="journal article" date="2019" name="Sci. Rep.">
        <title>Orb-weaving spider Araneus ventricosus genome elucidates the spidroin gene catalogue.</title>
        <authorList>
            <person name="Kono N."/>
            <person name="Nakamura H."/>
            <person name="Ohtoshi R."/>
            <person name="Moran D.A.P."/>
            <person name="Shinohara A."/>
            <person name="Yoshida Y."/>
            <person name="Fujiwara M."/>
            <person name="Mori M."/>
            <person name="Tomita M."/>
            <person name="Arakawa K."/>
        </authorList>
    </citation>
    <scope>NUCLEOTIDE SEQUENCE [LARGE SCALE GENOMIC DNA]</scope>
</reference>
<name>A0A4Y2WRA2_ARAVE</name>
<evidence type="ECO:0000313" key="2">
    <source>
        <dbReference type="EMBL" id="GBO39973.1"/>
    </source>
</evidence>
<accession>A0A4Y2WRA2</accession>
<dbReference type="Proteomes" id="UP000499080">
    <property type="component" value="Unassembled WGS sequence"/>
</dbReference>
<organism evidence="2 3">
    <name type="scientific">Araneus ventricosus</name>
    <name type="common">Orbweaver spider</name>
    <name type="synonym">Epeira ventricosa</name>
    <dbReference type="NCBI Taxonomy" id="182803"/>
    <lineage>
        <taxon>Eukaryota</taxon>
        <taxon>Metazoa</taxon>
        <taxon>Ecdysozoa</taxon>
        <taxon>Arthropoda</taxon>
        <taxon>Chelicerata</taxon>
        <taxon>Arachnida</taxon>
        <taxon>Araneae</taxon>
        <taxon>Araneomorphae</taxon>
        <taxon>Entelegynae</taxon>
        <taxon>Araneoidea</taxon>
        <taxon>Araneidae</taxon>
        <taxon>Araneus</taxon>
    </lineage>
</organism>